<dbReference type="PROSITE" id="PS00893">
    <property type="entry name" value="NUDIX_BOX"/>
    <property type="match status" value="1"/>
</dbReference>
<dbReference type="InterPro" id="IPR015797">
    <property type="entry name" value="NUDIX_hydrolase-like_dom_sf"/>
</dbReference>
<dbReference type="RefSeq" id="WP_034571708.1">
    <property type="nucleotide sequence ID" value="NZ_JQBS01000003.1"/>
</dbReference>
<dbReference type="GeneID" id="89588034"/>
<dbReference type="Proteomes" id="UP000051658">
    <property type="component" value="Unassembled WGS sequence"/>
</dbReference>
<sequence>MVHKKHFGVYGVAYANGHLLCIKKKIGPYKNRFDLPGGSQKESEGLTETLVREIMEETGYGVSNYGHSRCYDVFIEDNSTDDIIHHIFVLYTIKVIKKYDKLPEPTHETNDSAGPIWVEISDLSAENVSPLVVKVIEELKGELDERVFDAKKYKNWVVSKD</sequence>
<feature type="domain" description="Nudix hydrolase" evidence="3">
    <location>
        <begin position="4"/>
        <end position="140"/>
    </location>
</feature>
<organism evidence="4 5">
    <name type="scientific">Carnobacterium divergens DSM 20623</name>
    <dbReference type="NCBI Taxonomy" id="1449336"/>
    <lineage>
        <taxon>Bacteria</taxon>
        <taxon>Bacillati</taxon>
        <taxon>Bacillota</taxon>
        <taxon>Bacilli</taxon>
        <taxon>Lactobacillales</taxon>
        <taxon>Carnobacteriaceae</taxon>
        <taxon>Carnobacterium</taxon>
    </lineage>
</organism>
<dbReference type="PANTHER" id="PTHR43736">
    <property type="entry name" value="ADP-RIBOSE PYROPHOSPHATASE"/>
    <property type="match status" value="1"/>
</dbReference>
<comment type="caution">
    <text evidence="4">The sequence shown here is derived from an EMBL/GenBank/DDBJ whole genome shotgun (WGS) entry which is preliminary data.</text>
</comment>
<keyword evidence="5" id="KW-1185">Reference proteome</keyword>
<evidence type="ECO:0000259" key="3">
    <source>
        <dbReference type="PROSITE" id="PS51462"/>
    </source>
</evidence>
<evidence type="ECO:0000313" key="5">
    <source>
        <dbReference type="Proteomes" id="UP000051658"/>
    </source>
</evidence>
<dbReference type="PROSITE" id="PS51462">
    <property type="entry name" value="NUDIX"/>
    <property type="match status" value="1"/>
</dbReference>
<gene>
    <name evidence="4" type="ORF">IV74_GL001597</name>
</gene>
<dbReference type="EMBL" id="JQBS01000003">
    <property type="protein sequence ID" value="KRN57649.1"/>
    <property type="molecule type" value="Genomic_DNA"/>
</dbReference>
<dbReference type="SUPFAM" id="SSF55811">
    <property type="entry name" value="Nudix"/>
    <property type="match status" value="1"/>
</dbReference>
<dbReference type="CDD" id="cd04686">
    <property type="entry name" value="NUDIX_Hydrolase"/>
    <property type="match status" value="1"/>
</dbReference>
<dbReference type="InterPro" id="IPR020084">
    <property type="entry name" value="NUDIX_hydrolase_CS"/>
</dbReference>
<comment type="similarity">
    <text evidence="1">Belongs to the Nudix hydrolase family.</text>
</comment>
<reference evidence="4 5" key="1">
    <citation type="journal article" date="2015" name="Genome Announc.">
        <title>Expanding the biotechnology potential of lactobacilli through comparative genomics of 213 strains and associated genera.</title>
        <authorList>
            <person name="Sun Z."/>
            <person name="Harris H.M."/>
            <person name="McCann A."/>
            <person name="Guo C."/>
            <person name="Argimon S."/>
            <person name="Zhang W."/>
            <person name="Yang X."/>
            <person name="Jeffery I.B."/>
            <person name="Cooney J.C."/>
            <person name="Kagawa T.F."/>
            <person name="Liu W."/>
            <person name="Song Y."/>
            <person name="Salvetti E."/>
            <person name="Wrobel A."/>
            <person name="Rasinkangas P."/>
            <person name="Parkhill J."/>
            <person name="Rea M.C."/>
            <person name="O'Sullivan O."/>
            <person name="Ritari J."/>
            <person name="Douillard F.P."/>
            <person name="Paul Ross R."/>
            <person name="Yang R."/>
            <person name="Briner A.E."/>
            <person name="Felis G.E."/>
            <person name="de Vos W.M."/>
            <person name="Barrangou R."/>
            <person name="Klaenhammer T.R."/>
            <person name="Caufield P.W."/>
            <person name="Cui Y."/>
            <person name="Zhang H."/>
            <person name="O'Toole P.W."/>
        </authorList>
    </citation>
    <scope>NUCLEOTIDE SEQUENCE [LARGE SCALE GENOMIC DNA]</scope>
    <source>
        <strain evidence="4 5">DSM 20623</strain>
    </source>
</reference>
<dbReference type="PANTHER" id="PTHR43736:SF1">
    <property type="entry name" value="DIHYDRONEOPTERIN TRIPHOSPHATE DIPHOSPHATASE"/>
    <property type="match status" value="1"/>
</dbReference>
<evidence type="ECO:0000313" key="4">
    <source>
        <dbReference type="EMBL" id="KRN57649.1"/>
    </source>
</evidence>
<dbReference type="eggNOG" id="COG1051">
    <property type="taxonomic scope" value="Bacteria"/>
</dbReference>
<proteinExistence type="inferred from homology"/>
<evidence type="ECO:0000256" key="2">
    <source>
        <dbReference type="ARBA" id="ARBA00022801"/>
    </source>
</evidence>
<keyword evidence="2" id="KW-0378">Hydrolase</keyword>
<protein>
    <recommendedName>
        <fullName evidence="3">Nudix hydrolase domain-containing protein</fullName>
    </recommendedName>
</protein>
<accession>A0A0R2HY45</accession>
<dbReference type="GO" id="GO:0016787">
    <property type="term" value="F:hydrolase activity"/>
    <property type="evidence" value="ECO:0007669"/>
    <property type="project" value="UniProtKB-KW"/>
</dbReference>
<name>A0A0R2HY45_CARDV</name>
<dbReference type="AlphaFoldDB" id="A0A0R2HY45"/>
<dbReference type="Gene3D" id="3.90.79.10">
    <property type="entry name" value="Nucleoside Triphosphate Pyrophosphohydrolase"/>
    <property type="match status" value="1"/>
</dbReference>
<evidence type="ECO:0000256" key="1">
    <source>
        <dbReference type="ARBA" id="ARBA00005582"/>
    </source>
</evidence>
<dbReference type="PATRIC" id="fig|1449336.4.peg.1629"/>
<dbReference type="Pfam" id="PF00293">
    <property type="entry name" value="NUDIX"/>
    <property type="match status" value="1"/>
</dbReference>
<dbReference type="InterPro" id="IPR000086">
    <property type="entry name" value="NUDIX_hydrolase_dom"/>
</dbReference>